<evidence type="ECO:0000256" key="2">
    <source>
        <dbReference type="ARBA" id="ARBA00022679"/>
    </source>
</evidence>
<keyword evidence="4" id="KW-0520">NAD</keyword>
<evidence type="ECO:0000256" key="4">
    <source>
        <dbReference type="ARBA" id="ARBA00023027"/>
    </source>
</evidence>
<protein>
    <submittedName>
        <fullName evidence="7">Ubiquitin conjugating</fullName>
    </submittedName>
</protein>
<evidence type="ECO:0000259" key="6">
    <source>
        <dbReference type="PROSITE" id="PS50127"/>
    </source>
</evidence>
<dbReference type="InterPro" id="IPR000608">
    <property type="entry name" value="UBC"/>
</dbReference>
<dbReference type="Gene3D" id="3.10.110.10">
    <property type="entry name" value="Ubiquitin Conjugating Enzyme"/>
    <property type="match status" value="1"/>
</dbReference>
<feature type="region of interest" description="Disordered" evidence="5">
    <location>
        <begin position="326"/>
        <end position="352"/>
    </location>
</feature>
<keyword evidence="3" id="KW-0548">Nucleotidyltransferase</keyword>
<dbReference type="InterPro" id="IPR012317">
    <property type="entry name" value="Poly(ADP-ribose)pol_cat_dom"/>
</dbReference>
<dbReference type="GO" id="GO:0003950">
    <property type="term" value="F:NAD+ poly-ADP-ribosyltransferase activity"/>
    <property type="evidence" value="ECO:0007669"/>
    <property type="project" value="InterPro"/>
</dbReference>
<dbReference type="InterPro" id="IPR016135">
    <property type="entry name" value="UBQ-conjugating_enzyme/RWD"/>
</dbReference>
<dbReference type="CDD" id="cd23802">
    <property type="entry name" value="UBCc_UBE2Q"/>
    <property type="match status" value="1"/>
</dbReference>
<evidence type="ECO:0000313" key="8">
    <source>
        <dbReference type="Proteomes" id="UP000188533"/>
    </source>
</evidence>
<gene>
    <name evidence="7" type="ORF">LENED_007116</name>
</gene>
<keyword evidence="8" id="KW-1185">Reference proteome</keyword>
<dbReference type="SMART" id="SM00212">
    <property type="entry name" value="UBCc"/>
    <property type="match status" value="1"/>
</dbReference>
<feature type="region of interest" description="Disordered" evidence="5">
    <location>
        <begin position="14"/>
        <end position="40"/>
    </location>
</feature>
<dbReference type="GO" id="GO:0016779">
    <property type="term" value="F:nucleotidyltransferase activity"/>
    <property type="evidence" value="ECO:0007669"/>
    <property type="project" value="UniProtKB-KW"/>
</dbReference>
<dbReference type="AlphaFoldDB" id="A0A1Q3EDM4"/>
<dbReference type="PANTHER" id="PTHR21328">
    <property type="entry name" value="POLY ADP-RIBOSE POLYMERASE FAMILY, MEMBER PARP"/>
    <property type="match status" value="1"/>
</dbReference>
<organism evidence="7 8">
    <name type="scientific">Lentinula edodes</name>
    <name type="common">Shiitake mushroom</name>
    <name type="synonym">Lentinus edodes</name>
    <dbReference type="NCBI Taxonomy" id="5353"/>
    <lineage>
        <taxon>Eukaryota</taxon>
        <taxon>Fungi</taxon>
        <taxon>Dikarya</taxon>
        <taxon>Basidiomycota</taxon>
        <taxon>Agaricomycotina</taxon>
        <taxon>Agaricomycetes</taxon>
        <taxon>Agaricomycetidae</taxon>
        <taxon>Agaricales</taxon>
        <taxon>Marasmiineae</taxon>
        <taxon>Omphalotaceae</taxon>
        <taxon>Lentinula</taxon>
    </lineage>
</organism>
<evidence type="ECO:0000256" key="1">
    <source>
        <dbReference type="ARBA" id="ARBA00022676"/>
    </source>
</evidence>
<keyword evidence="2" id="KW-0808">Transferase</keyword>
<comment type="caution">
    <text evidence="7">The sequence shown here is derived from an EMBL/GenBank/DDBJ whole genome shotgun (WGS) entry which is preliminary data.</text>
</comment>
<reference evidence="7 8" key="1">
    <citation type="submission" date="2016-08" db="EMBL/GenBank/DDBJ databases">
        <authorList>
            <consortium name="Lentinula edodes genome sequencing consortium"/>
            <person name="Sakamoto Y."/>
            <person name="Nakade K."/>
            <person name="Sato S."/>
            <person name="Yoshida Y."/>
            <person name="Miyazaki K."/>
            <person name="Natsume S."/>
            <person name="Konno N."/>
        </authorList>
    </citation>
    <scope>NUCLEOTIDE SEQUENCE [LARGE SCALE GENOMIC DNA]</scope>
    <source>
        <strain evidence="7 8">NBRC 111202</strain>
    </source>
</reference>
<feature type="domain" description="UBC core" evidence="6">
    <location>
        <begin position="987"/>
        <end position="1161"/>
    </location>
</feature>
<dbReference type="Gene3D" id="3.90.228.10">
    <property type="match status" value="1"/>
</dbReference>
<feature type="compositionally biased region" description="Basic residues" evidence="5">
    <location>
        <begin position="21"/>
        <end position="31"/>
    </location>
</feature>
<dbReference type="Proteomes" id="UP000188533">
    <property type="component" value="Unassembled WGS sequence"/>
</dbReference>
<sequence length="1168" mass="129851">MSSREFIEILDSDSETEAQHIKRQKTHHHPKGTSVNMPPTSTLAAKNMNLKGRKRFVADLEDLNVACVRAGDDEGTFEAVITTSSGEHVLNVNIMLSDTADYPKTHNCFSYSPDSHVAANIQSVIEGIVSLPSCLLVETMDKVLANLTKAMSTGSLESESDDDEDEEGEDYAVSSDDDIYMNSTSQNLMKMARLQHDFLEIVARGYRPGLIRFSGDDFCISVSLSVIKLAESVPPRALNAWDRRLLSKTQHLVLLISGFRGVYPPSDSDATKLKFHVGLSGIHKPSKEHAKDACRNFVLITNDAEDELRLAREKAAAEAAVMNDFEMDEEDSDADPNPATKPEIEEEEEDVPDRFDKFSLSGSLDSLMNHQFAKLVNMRRKYGLGWAGAERLLSEAEKSQKPEQEVLENKLQEIQVEDQAERAMIRKNTTILPDDPLSGTGKDEELDWPLTAFCYLIRRLTLCTLYCIVCHNKLDTDYVALKPYVCNSKLCSYRYYSLNHGPSVEYDIIHNPETVDLLVSITYAAAIESALDEPLPIGMGLRVPLPDVTKVLPPQTSYSALQTRVMIAGGHLQNSIATPPPTPIESPRPPVVGSDCLCDFDDLDLQQMRASVVQLTRCLRKHLERKVKPGKSKPRLVTMPEAADVLPAAWKLLRWCVGSCTAYLEEISSQEESIKNVGSCWRQYRFSVGAPDAEAKFNAAVEESKTRNQNAKMYPSLYAFHGSPVRNWHSIIRNGLWFKSIANGRAFGNGVYLAKDGLLSMGHYAGGNRAAGWRNSKICPSSCVAIVELVNLPSEFVSSAPHFVVDKTHWLFVRYLLVKSRATQGSTDEPETIPIPPRQPQQLTPFVKLDPAHPVTLGQQRIQIPEPTHQLETILRIRQAEAVEDNPDSEDQAVFDFVESADEFIGKGKGKANDPMEIDDDDEMGFDDYSPSKGAPYQLSSSLAPTLARQQQLLPKSRPVDDWVHDSEYVQSAVSKLMPPPELSSPGATMAVQKELKALLKEQKSCSSLKELGWFMSEEFMGDNLFQWIVELHSFDEKLPIAKDMKAKNLNSVIFEIRFPPDYPISPPFFRIITPRFLPFIHGGGGHVTGGGSICMDLLTSSGWLPSYNIASVLLQIKLAISNLDPRPARLAPNWNTPYGILEALQGYKRAASTHNWTVPAGLDKLVC</sequence>
<keyword evidence="1" id="KW-0328">Glycosyltransferase</keyword>
<accession>A0A1Q3EDM4</accession>
<reference evidence="7 8" key="2">
    <citation type="submission" date="2017-02" db="EMBL/GenBank/DDBJ databases">
        <title>A genome survey and senescence transcriptome analysis in Lentinula edodes.</title>
        <authorList>
            <person name="Sakamoto Y."/>
            <person name="Nakade K."/>
            <person name="Sato S."/>
            <person name="Yoshida Y."/>
            <person name="Miyazaki K."/>
            <person name="Natsume S."/>
            <person name="Konno N."/>
        </authorList>
    </citation>
    <scope>NUCLEOTIDE SEQUENCE [LARGE SCALE GENOMIC DNA]</scope>
    <source>
        <strain evidence="7 8">NBRC 111202</strain>
    </source>
</reference>
<evidence type="ECO:0000256" key="5">
    <source>
        <dbReference type="SAM" id="MobiDB-lite"/>
    </source>
</evidence>
<dbReference type="Pfam" id="PF00644">
    <property type="entry name" value="PARP"/>
    <property type="match status" value="1"/>
</dbReference>
<name>A0A1Q3EDM4_LENED</name>
<dbReference type="SUPFAM" id="SSF56399">
    <property type="entry name" value="ADP-ribosylation"/>
    <property type="match status" value="1"/>
</dbReference>
<dbReference type="InterPro" id="IPR051838">
    <property type="entry name" value="ARTD_PARP"/>
</dbReference>
<dbReference type="PROSITE" id="PS50127">
    <property type="entry name" value="UBC_2"/>
    <property type="match status" value="1"/>
</dbReference>
<proteinExistence type="predicted"/>
<evidence type="ECO:0000256" key="3">
    <source>
        <dbReference type="ARBA" id="ARBA00022695"/>
    </source>
</evidence>
<dbReference type="Pfam" id="PF00179">
    <property type="entry name" value="UQ_con"/>
    <property type="match status" value="1"/>
</dbReference>
<dbReference type="STRING" id="5353.A0A1Q3EDM4"/>
<evidence type="ECO:0000313" key="7">
    <source>
        <dbReference type="EMBL" id="GAW05272.1"/>
    </source>
</evidence>
<dbReference type="EMBL" id="BDGU01000244">
    <property type="protein sequence ID" value="GAW05272.1"/>
    <property type="molecule type" value="Genomic_DNA"/>
</dbReference>
<dbReference type="SUPFAM" id="SSF54495">
    <property type="entry name" value="UBC-like"/>
    <property type="match status" value="1"/>
</dbReference>